<evidence type="ECO:0000313" key="3">
    <source>
        <dbReference type="Proteomes" id="UP000229498"/>
    </source>
</evidence>
<dbReference type="OrthoDB" id="7594726at2"/>
<accession>A0A2M9G2H0</accession>
<dbReference type="Pfam" id="PF10095">
    <property type="entry name" value="DUF2333"/>
    <property type="match status" value="2"/>
</dbReference>
<proteinExistence type="predicted"/>
<dbReference type="Proteomes" id="UP000229498">
    <property type="component" value="Unassembled WGS sequence"/>
</dbReference>
<gene>
    <name evidence="2" type="ORF">CVT23_09080</name>
</gene>
<keyword evidence="3" id="KW-1185">Reference proteome</keyword>
<name>A0A2M9G2H0_9PROT</name>
<dbReference type="InterPro" id="IPR016936">
    <property type="entry name" value="UCP029693"/>
</dbReference>
<reference evidence="2 3" key="1">
    <citation type="submission" date="2017-11" db="EMBL/GenBank/DDBJ databases">
        <title>Draft genome sequence of Rhizobiales bacterium SY3-13.</title>
        <authorList>
            <person name="Sun C."/>
        </authorList>
    </citation>
    <scope>NUCLEOTIDE SEQUENCE [LARGE SCALE GENOMIC DNA]</scope>
    <source>
        <strain evidence="2 3">SY3-13</strain>
    </source>
</reference>
<dbReference type="AlphaFoldDB" id="A0A2M9G2H0"/>
<dbReference type="EMBL" id="PHIG01000031">
    <property type="protein sequence ID" value="PJK29913.1"/>
    <property type="molecule type" value="Genomic_DNA"/>
</dbReference>
<evidence type="ECO:0000313" key="2">
    <source>
        <dbReference type="EMBL" id="PJK29913.1"/>
    </source>
</evidence>
<protein>
    <submittedName>
        <fullName evidence="2">DUF2333 domain-containing protein</fullName>
    </submittedName>
</protein>
<keyword evidence="1" id="KW-1133">Transmembrane helix</keyword>
<evidence type="ECO:0000256" key="1">
    <source>
        <dbReference type="SAM" id="Phobius"/>
    </source>
</evidence>
<keyword evidence="1" id="KW-0812">Transmembrane</keyword>
<sequence>MSAAWERRMSENMSEIGADSRDRITGEDRRRLGSRFGAGRIVRKSWKPLLIAVAVFAALYYPIGMALIHEIDDDLDFRVEPAGVEQGASYTVATMAALLDREINEHRWTPNDPWFTPTAGLDNMPNFQLGIVDALSRFSVELLDQIGRVRGSSAADEDLRAAAGHLKISGDKWTWNPEVSWLPTTPAEDEYMAAARRLQTYNTRLAGGAAVFDRRVDNLQATIERIVADLGSASQAIDDHVRDFAGGWWIDYQVDDEFYRNKGKMYAYYLIFRDLGRDYESVLTERNLTLPWNEMLTVMRTLAGLDPLMVMNGSPDGLIFPNHLTSQGFYLLRARTKLREISNILLK</sequence>
<keyword evidence="1" id="KW-0472">Membrane</keyword>
<feature type="transmembrane region" description="Helical" evidence="1">
    <location>
        <begin position="49"/>
        <end position="68"/>
    </location>
</feature>
<organism evidence="2 3">
    <name type="scientific">Minwuia thermotolerans</name>
    <dbReference type="NCBI Taxonomy" id="2056226"/>
    <lineage>
        <taxon>Bacteria</taxon>
        <taxon>Pseudomonadati</taxon>
        <taxon>Pseudomonadota</taxon>
        <taxon>Alphaproteobacteria</taxon>
        <taxon>Minwuiales</taxon>
        <taxon>Minwuiaceae</taxon>
        <taxon>Minwuia</taxon>
    </lineage>
</organism>
<comment type="caution">
    <text evidence="2">The sequence shown here is derived from an EMBL/GenBank/DDBJ whole genome shotgun (WGS) entry which is preliminary data.</text>
</comment>